<dbReference type="InterPro" id="IPR036291">
    <property type="entry name" value="NAD(P)-bd_dom_sf"/>
</dbReference>
<dbReference type="GO" id="GO:0008743">
    <property type="term" value="F:L-threonine 3-dehydrogenase activity"/>
    <property type="evidence" value="ECO:0007669"/>
    <property type="project" value="TreeGrafter"/>
</dbReference>
<dbReference type="Pfam" id="PF01370">
    <property type="entry name" value="Epimerase"/>
    <property type="match status" value="1"/>
</dbReference>
<dbReference type="Gene3D" id="3.40.50.720">
    <property type="entry name" value="NAD(P)-binding Rossmann-like Domain"/>
    <property type="match status" value="1"/>
</dbReference>
<dbReference type="SUPFAM" id="SSF51735">
    <property type="entry name" value="NAD(P)-binding Rossmann-fold domains"/>
    <property type="match status" value="1"/>
</dbReference>
<proteinExistence type="inferred from homology"/>
<dbReference type="InterPro" id="IPR051225">
    <property type="entry name" value="NAD(P)_epim/dehydratase"/>
</dbReference>
<evidence type="ECO:0000256" key="1">
    <source>
        <dbReference type="ARBA" id="ARBA00007637"/>
    </source>
</evidence>
<dbReference type="AlphaFoldDB" id="A0AB39HR08"/>
<accession>A0AB39HR08</accession>
<organism evidence="3">
    <name type="scientific">Ornithinibacillus sp. 4-3</name>
    <dbReference type="NCBI Taxonomy" id="3231488"/>
    <lineage>
        <taxon>Bacteria</taxon>
        <taxon>Bacillati</taxon>
        <taxon>Bacillota</taxon>
        <taxon>Bacilli</taxon>
        <taxon>Bacillales</taxon>
        <taxon>Bacillaceae</taxon>
        <taxon>Ornithinibacillus</taxon>
    </lineage>
</organism>
<reference evidence="3" key="1">
    <citation type="submission" date="2024-07" db="EMBL/GenBank/DDBJ databases">
        <title>Halotolerant mesophilic bacterium Ornithinibacillus sp. 4-3, sp. nov., isolated from soil.</title>
        <authorList>
            <person name="Sidarenka A.V."/>
            <person name="Guliayeva D.E."/>
            <person name="Leanovich S.I."/>
            <person name="Hileuskaya K.S."/>
            <person name="Akhremchuk A.E."/>
            <person name="Sikolenko M.A."/>
            <person name="Valentovich L.N."/>
        </authorList>
    </citation>
    <scope>NUCLEOTIDE SEQUENCE</scope>
    <source>
        <strain evidence="3">4-3</strain>
    </source>
</reference>
<sequence>MKKILVTGALGQIGTELTTKLRQVYGNTNVISSDIHEYDENQDGLYETIDVTNEKKIYEVANKYQVDTIIHLAALLSARAEASPQLAWNLNMNGLLNALEAAKELQVKLFVPSSIATFGLTTPLDQTPQITVQRPTTMYGINKLAGELLCDYYHLRYGLDTRGIRLPGLISYAAPPGGGTTDYAVEMYYEAVKKQTYTSFIGENTHMDMMYMPDALDAIIQMMEADGNRLKYRNAYNISAVSAAPEDFAKSIQTYIPEFTLQYEVDPVRQQIAESWPNSLDYTAAMEDWGFQPTYNLDMMTKDMLDNLRIKL</sequence>
<dbReference type="GO" id="GO:0006567">
    <property type="term" value="P:L-threonine catabolic process"/>
    <property type="evidence" value="ECO:0007669"/>
    <property type="project" value="TreeGrafter"/>
</dbReference>
<dbReference type="EMBL" id="CP162599">
    <property type="protein sequence ID" value="XDK32720.1"/>
    <property type="molecule type" value="Genomic_DNA"/>
</dbReference>
<gene>
    <name evidence="3" type="ORF">AB4Y30_17185</name>
</gene>
<evidence type="ECO:0000313" key="3">
    <source>
        <dbReference type="EMBL" id="XDK32720.1"/>
    </source>
</evidence>
<dbReference type="RefSeq" id="WP_368653408.1">
    <property type="nucleotide sequence ID" value="NZ_CP162599.1"/>
</dbReference>
<dbReference type="PANTHER" id="PTHR42687:SF1">
    <property type="entry name" value="L-THREONINE 3-DEHYDROGENASE, MITOCHONDRIAL"/>
    <property type="match status" value="1"/>
</dbReference>
<dbReference type="InterPro" id="IPR001509">
    <property type="entry name" value="Epimerase_deHydtase"/>
</dbReference>
<dbReference type="FunFam" id="3.40.50.720:FF:000077">
    <property type="entry name" value="L-threonine 3-dehydrogenase, mitochondrial"/>
    <property type="match status" value="1"/>
</dbReference>
<protein>
    <submittedName>
        <fullName evidence="3">NAD-dependent epimerase/dehydratase family protein</fullName>
    </submittedName>
</protein>
<feature type="domain" description="NAD-dependent epimerase/dehydratase" evidence="2">
    <location>
        <begin position="4"/>
        <end position="238"/>
    </location>
</feature>
<dbReference type="PANTHER" id="PTHR42687">
    <property type="entry name" value="L-THREONINE 3-DEHYDROGENASE"/>
    <property type="match status" value="1"/>
</dbReference>
<name>A0AB39HR08_9BACI</name>
<comment type="similarity">
    <text evidence="1">Belongs to the NAD(P)-dependent epimerase/dehydratase family.</text>
</comment>
<evidence type="ECO:0000259" key="2">
    <source>
        <dbReference type="Pfam" id="PF01370"/>
    </source>
</evidence>